<dbReference type="GO" id="GO:0090263">
    <property type="term" value="P:positive regulation of canonical Wnt signaling pathway"/>
    <property type="evidence" value="ECO:0007669"/>
    <property type="project" value="TreeGrafter"/>
</dbReference>
<dbReference type="InterPro" id="IPR002004">
    <property type="entry name" value="PABP_HYD_C"/>
</dbReference>
<protein>
    <submittedName>
        <fullName evidence="2">Polyadenylate-binding protein/Hyperplastic disc protein</fullName>
    </submittedName>
</protein>
<dbReference type="Proteomes" id="UP000694240">
    <property type="component" value="Chromosome 8"/>
</dbReference>
<dbReference type="GO" id="GO:0003723">
    <property type="term" value="F:RNA binding"/>
    <property type="evidence" value="ECO:0007669"/>
    <property type="project" value="InterPro"/>
</dbReference>
<dbReference type="GO" id="GO:0005737">
    <property type="term" value="C:cytoplasm"/>
    <property type="evidence" value="ECO:0007669"/>
    <property type="project" value="TreeGrafter"/>
</dbReference>
<sequence>MVRLSVSNKVVYYGNLPPYDLASLPPETQRKMIGETLYQMVEELEPRFAPKITGMILELDQDRVFHLMESPEALKETVKEAMKILADWIPQQMQLLGKEDACKFLASMLPAKL</sequence>
<name>A0A8T2AUI0_9BRAS</name>
<dbReference type="InterPro" id="IPR036053">
    <property type="entry name" value="PABP-dom"/>
</dbReference>
<organism evidence="2 3">
    <name type="scientific">Arabidopsis thaliana x Arabidopsis arenosa</name>
    <dbReference type="NCBI Taxonomy" id="1240361"/>
    <lineage>
        <taxon>Eukaryota</taxon>
        <taxon>Viridiplantae</taxon>
        <taxon>Streptophyta</taxon>
        <taxon>Embryophyta</taxon>
        <taxon>Tracheophyta</taxon>
        <taxon>Spermatophyta</taxon>
        <taxon>Magnoliopsida</taxon>
        <taxon>eudicotyledons</taxon>
        <taxon>Gunneridae</taxon>
        <taxon>Pentapetalae</taxon>
        <taxon>rosids</taxon>
        <taxon>malvids</taxon>
        <taxon>Brassicales</taxon>
        <taxon>Brassicaceae</taxon>
        <taxon>Camelineae</taxon>
        <taxon>Arabidopsis</taxon>
    </lineage>
</organism>
<dbReference type="GO" id="GO:0005634">
    <property type="term" value="C:nucleus"/>
    <property type="evidence" value="ECO:0007669"/>
    <property type="project" value="TreeGrafter"/>
</dbReference>
<reference evidence="2 3" key="1">
    <citation type="submission" date="2020-12" db="EMBL/GenBank/DDBJ databases">
        <title>Concerted genomic and epigenomic changes stabilize Arabidopsis allopolyploids.</title>
        <authorList>
            <person name="Chen Z."/>
        </authorList>
    </citation>
    <scope>NUCLEOTIDE SEQUENCE [LARGE SCALE GENOMIC DNA]</scope>
    <source>
        <strain evidence="2">Allo738</strain>
        <tissue evidence="2">Leaf</tissue>
    </source>
</reference>
<gene>
    <name evidence="2" type="ORF">ISN45_Aa03g020910</name>
</gene>
<keyword evidence="3" id="KW-1185">Reference proteome</keyword>
<dbReference type="SMART" id="SM00517">
    <property type="entry name" value="PolyA"/>
    <property type="match status" value="1"/>
</dbReference>
<dbReference type="GO" id="GO:0000209">
    <property type="term" value="P:protein polyubiquitination"/>
    <property type="evidence" value="ECO:0007669"/>
    <property type="project" value="TreeGrafter"/>
</dbReference>
<dbReference type="PANTHER" id="PTHR46276">
    <property type="entry name" value="E3 UBIQUITIN-PROTEIN LIGASE UBR5"/>
    <property type="match status" value="1"/>
</dbReference>
<dbReference type="PROSITE" id="PS51309">
    <property type="entry name" value="PABC"/>
    <property type="match status" value="1"/>
</dbReference>
<dbReference type="EMBL" id="JAEFBK010000008">
    <property type="protein sequence ID" value="KAG7577851.1"/>
    <property type="molecule type" value="Genomic_DNA"/>
</dbReference>
<dbReference type="SUPFAM" id="SSF63570">
    <property type="entry name" value="PABC (PABP) domain"/>
    <property type="match status" value="1"/>
</dbReference>
<dbReference type="AlphaFoldDB" id="A0A8T2AUI0"/>
<dbReference type="Pfam" id="PF00658">
    <property type="entry name" value="MLLE"/>
    <property type="match status" value="1"/>
</dbReference>
<proteinExistence type="predicted"/>
<dbReference type="Gene3D" id="1.10.1900.10">
    <property type="entry name" value="c-terminal domain of poly(a) binding protein"/>
    <property type="match status" value="1"/>
</dbReference>
<feature type="domain" description="PABC" evidence="1">
    <location>
        <begin position="13"/>
        <end position="90"/>
    </location>
</feature>
<comment type="caution">
    <text evidence="2">The sequence shown here is derived from an EMBL/GenBank/DDBJ whole genome shotgun (WGS) entry which is preliminary data.</text>
</comment>
<evidence type="ECO:0000313" key="3">
    <source>
        <dbReference type="Proteomes" id="UP000694240"/>
    </source>
</evidence>
<evidence type="ECO:0000313" key="2">
    <source>
        <dbReference type="EMBL" id="KAG7577851.1"/>
    </source>
</evidence>
<dbReference type="PANTHER" id="PTHR46276:SF1">
    <property type="entry name" value="E3 UBIQUITIN-PROTEIN LIGASE UBR5"/>
    <property type="match status" value="1"/>
</dbReference>
<accession>A0A8T2AUI0</accession>
<dbReference type="GO" id="GO:0034450">
    <property type="term" value="F:ubiquitin-ubiquitin ligase activity"/>
    <property type="evidence" value="ECO:0007669"/>
    <property type="project" value="TreeGrafter"/>
</dbReference>
<evidence type="ECO:0000259" key="1">
    <source>
        <dbReference type="PROSITE" id="PS51309"/>
    </source>
</evidence>